<dbReference type="EMBL" id="QGKW02000717">
    <property type="protein sequence ID" value="KAF2601023.1"/>
    <property type="molecule type" value="Genomic_DNA"/>
</dbReference>
<name>A0A8S9L5S5_BRACR</name>
<evidence type="ECO:0000313" key="1">
    <source>
        <dbReference type="EMBL" id="KAF2601023.1"/>
    </source>
</evidence>
<evidence type="ECO:0000313" key="2">
    <source>
        <dbReference type="Proteomes" id="UP000712281"/>
    </source>
</evidence>
<reference evidence="1" key="1">
    <citation type="submission" date="2019-12" db="EMBL/GenBank/DDBJ databases">
        <title>Genome sequencing and annotation of Brassica cretica.</title>
        <authorList>
            <person name="Studholme D.J."/>
            <person name="Sarris P.F."/>
        </authorList>
    </citation>
    <scope>NUCLEOTIDE SEQUENCE</scope>
    <source>
        <strain evidence="1">PFS-001/15</strain>
        <tissue evidence="1">Leaf</tissue>
    </source>
</reference>
<accession>A0A8S9L5S5</accession>
<dbReference type="AlphaFoldDB" id="A0A8S9L5S5"/>
<dbReference type="Proteomes" id="UP000712281">
    <property type="component" value="Unassembled WGS sequence"/>
</dbReference>
<proteinExistence type="predicted"/>
<protein>
    <submittedName>
        <fullName evidence="1">Uncharacterized protein</fullName>
    </submittedName>
</protein>
<comment type="caution">
    <text evidence="1">The sequence shown here is derived from an EMBL/GenBank/DDBJ whole genome shotgun (WGS) entry which is preliminary data.</text>
</comment>
<sequence>MYVIMNNIRSIPVFFSLSLQTACGLIEEATTATGDLNDDHVPGGITIDAWWFDDSILSCKGALSSSQFSQILEGWWRVEGDVWLTFSGVRSSLAPSCRWVSGVWRSICLFRPWCLGGTRSAIPRLDCSGDIDFLRGELNSLAVNVVLGLVALAHGVLLSRGVEIVVHGSFEAASSPSVHPFSSSGLVFFSGSVPPVQLLMSRLTYLRFSEKASDEESELFLVTGVLELFGPLAATIPFPSSCKFGSVFRRSMNPFGGVFGRCRRSLDANYSRDCTDIPGIRVNEENLT</sequence>
<organism evidence="1 2">
    <name type="scientific">Brassica cretica</name>
    <name type="common">Mustard</name>
    <dbReference type="NCBI Taxonomy" id="69181"/>
    <lineage>
        <taxon>Eukaryota</taxon>
        <taxon>Viridiplantae</taxon>
        <taxon>Streptophyta</taxon>
        <taxon>Embryophyta</taxon>
        <taxon>Tracheophyta</taxon>
        <taxon>Spermatophyta</taxon>
        <taxon>Magnoliopsida</taxon>
        <taxon>eudicotyledons</taxon>
        <taxon>Gunneridae</taxon>
        <taxon>Pentapetalae</taxon>
        <taxon>rosids</taxon>
        <taxon>malvids</taxon>
        <taxon>Brassicales</taxon>
        <taxon>Brassicaceae</taxon>
        <taxon>Brassiceae</taxon>
        <taxon>Brassica</taxon>
    </lineage>
</organism>
<gene>
    <name evidence="1" type="ORF">F2Q68_00009661</name>
</gene>